<reference evidence="2" key="1">
    <citation type="journal article" date="2018" name="Nat. Commun.">
        <title>Diversity and evolution of the emerging Pandoraviridae family.</title>
        <authorList>
            <person name="Legendre M."/>
            <person name="Fabre E."/>
            <person name="Poirot O."/>
            <person name="Jeudy S."/>
            <person name="Lartigue A."/>
            <person name="Alempic J.M."/>
            <person name="Beucher L."/>
            <person name="Philippe N."/>
            <person name="Bertaux L."/>
            <person name="Christo-Foroux E."/>
            <person name="Labadie K."/>
            <person name="Coute Y."/>
            <person name="Abergel C."/>
            <person name="Claverie J.M."/>
        </authorList>
    </citation>
    <scope>NUCLEOTIDE SEQUENCE [LARGE SCALE GENOMIC DNA]</scope>
    <source>
        <strain evidence="2">Neocaledonia</strain>
    </source>
</reference>
<dbReference type="Proteomes" id="UP000249287">
    <property type="component" value="Segment"/>
</dbReference>
<dbReference type="KEGG" id="vg:36842098"/>
<feature type="compositionally biased region" description="Basic and acidic residues" evidence="1">
    <location>
        <begin position="203"/>
        <end position="215"/>
    </location>
</feature>
<feature type="compositionally biased region" description="Polar residues" evidence="1">
    <location>
        <begin position="606"/>
        <end position="615"/>
    </location>
</feature>
<sequence>MLVVAPRAHREKKISASCLVHLCFFLSFFLVGTMHAIKYRIMTGARYPAPPKRSKAPRRQESTRYIVAEIYGCYRSGWASFSLCAIALAAASQGLIAPAVPKGARIVSAFDLCPSLEGQSMRSAGGLVYDAIVVVAAWPGRPRTDWVSVQFRDDGSDCCSSGSDDDDEKDDGTDDSDEGESNDDDIIGDSCDTPLANGDSSEADARRRAGHRENARMSPPRDLMVAAAHAAGDDLNEFIDAIAQHPQFPQRCTPTGIAPPSGVRWWIRTKRPKIDGAFSVGRNGSLSLVCDECTGGKARCSSCVGVWNDTRRLWPPAYDDGTKGDDAFSPSRGIATRRSVPLRQSVRRVVSAIVAARTPGTAAPAPMHDLAASIVKPTTTPKTTTTAQRAPRVRVRGPIHLSEIQGGGDVPESASTGSFVSGPRCGRHRCPSPCRRVDTESATHVWVHCDRGCCALFHRACWRAAGGTLPAPLGLAGGPMRVRCVTPDCWGHLTRVVSFAPGALNLGRVEWEEGKASAKGTKDSGKPRAWRPTAGDIAATNDHGPPNDDAASDMDAHANTVQHTLRDALCRGNQGAANDDEGNDKDGGDGGGGDRDNDHDGAGPRETTTGVIDHQANGQTDAIVVDLARPAVIYRKSAPMYGDGTRTQAKRTRVRAQKKQRLRARQKHMTLAEWHDSAKAPQTNPWAGDDALWPTFFVAQDADDPTRRPRRDSTAVPERLTKPTTEWRFAVWDPVERTVSKDRVMTPALRATRA</sequence>
<feature type="region of interest" description="Disordered" evidence="1">
    <location>
        <begin position="513"/>
        <end position="553"/>
    </location>
</feature>
<evidence type="ECO:0000256" key="1">
    <source>
        <dbReference type="SAM" id="MobiDB-lite"/>
    </source>
</evidence>
<organism evidence="2">
    <name type="scientific">Pandoravirus neocaledonia</name>
    <dbReference type="NCBI Taxonomy" id="2107708"/>
    <lineage>
        <taxon>Viruses</taxon>
        <taxon>Pandoravirus</taxon>
    </lineage>
</organism>
<feature type="compositionally biased region" description="Acidic residues" evidence="1">
    <location>
        <begin position="163"/>
        <end position="187"/>
    </location>
</feature>
<feature type="region of interest" description="Disordered" evidence="1">
    <location>
        <begin position="402"/>
        <end position="422"/>
    </location>
</feature>
<protein>
    <submittedName>
        <fullName evidence="2">Uncharacterized protein</fullName>
    </submittedName>
</protein>
<feature type="region of interest" description="Disordered" evidence="1">
    <location>
        <begin position="572"/>
        <end position="615"/>
    </location>
</feature>
<accession>A0A2U7UB69</accession>
<dbReference type="GeneID" id="36842098"/>
<gene>
    <name evidence="2" type="ORF">pneo_cds_96</name>
</gene>
<feature type="compositionally biased region" description="Basic and acidic residues" evidence="1">
    <location>
        <begin position="513"/>
        <end position="526"/>
    </location>
</feature>
<dbReference type="EMBL" id="MG011690">
    <property type="protein sequence ID" value="AVK75703.1"/>
    <property type="molecule type" value="Genomic_DNA"/>
</dbReference>
<feature type="region of interest" description="Disordered" evidence="1">
    <location>
        <begin position="700"/>
        <end position="720"/>
    </location>
</feature>
<evidence type="ECO:0000313" key="2">
    <source>
        <dbReference type="EMBL" id="AVK75703.1"/>
    </source>
</evidence>
<dbReference type="RefSeq" id="YP_009481706.1">
    <property type="nucleotide sequence ID" value="NC_037666.1"/>
</dbReference>
<name>A0A2U7UB69_9VIRU</name>
<proteinExistence type="predicted"/>
<feature type="compositionally biased region" description="Basic and acidic residues" evidence="1">
    <location>
        <begin position="704"/>
        <end position="713"/>
    </location>
</feature>
<feature type="region of interest" description="Disordered" evidence="1">
    <location>
        <begin position="156"/>
        <end position="220"/>
    </location>
</feature>
<feature type="compositionally biased region" description="Basic and acidic residues" evidence="1">
    <location>
        <begin position="584"/>
        <end position="603"/>
    </location>
</feature>